<evidence type="ECO:0000256" key="2">
    <source>
        <dbReference type="ARBA" id="ARBA00022723"/>
    </source>
</evidence>
<dbReference type="PRINTS" id="PR00405">
    <property type="entry name" value="REVINTRACTNG"/>
</dbReference>
<name>A0A7R9ZNK0_9STRA</name>
<dbReference type="GO" id="GO:0008270">
    <property type="term" value="F:zinc ion binding"/>
    <property type="evidence" value="ECO:0007669"/>
    <property type="project" value="UniProtKB-KW"/>
</dbReference>
<reference evidence="8" key="1">
    <citation type="submission" date="2021-01" db="EMBL/GenBank/DDBJ databases">
        <authorList>
            <person name="Corre E."/>
            <person name="Pelletier E."/>
            <person name="Niang G."/>
            <person name="Scheremetjew M."/>
            <person name="Finn R."/>
            <person name="Kale V."/>
            <person name="Holt S."/>
            <person name="Cochrane G."/>
            <person name="Meng A."/>
            <person name="Brown T."/>
            <person name="Cohen L."/>
        </authorList>
    </citation>
    <scope>NUCLEOTIDE SEQUENCE</scope>
    <source>
        <strain evidence="8">CCMP3328</strain>
    </source>
</reference>
<keyword evidence="4" id="KW-0862">Zinc</keyword>
<evidence type="ECO:0000256" key="1">
    <source>
        <dbReference type="ARBA" id="ARBA00022468"/>
    </source>
</evidence>
<evidence type="ECO:0000313" key="8">
    <source>
        <dbReference type="EMBL" id="CAD8335843.1"/>
    </source>
</evidence>
<keyword evidence="3 5" id="KW-0863">Zinc-finger</keyword>
<dbReference type="Gene3D" id="1.10.220.150">
    <property type="entry name" value="Arf GTPase activating protein"/>
    <property type="match status" value="1"/>
</dbReference>
<dbReference type="SUPFAM" id="SSF57863">
    <property type="entry name" value="ArfGap/RecO-like zinc finger"/>
    <property type="match status" value="1"/>
</dbReference>
<dbReference type="GO" id="GO:0048205">
    <property type="term" value="P:COPI coating of Golgi vesicle"/>
    <property type="evidence" value="ECO:0007669"/>
    <property type="project" value="TreeGrafter"/>
</dbReference>
<proteinExistence type="predicted"/>
<dbReference type="AlphaFoldDB" id="A0A7R9ZNK0"/>
<dbReference type="PANTHER" id="PTHR45686:SF4">
    <property type="entry name" value="ADP-RIBOSYLATION FACTOR GTPASE ACTIVATING PROTEIN 3, ISOFORM H"/>
    <property type="match status" value="1"/>
</dbReference>
<feature type="domain" description="Arf-GAP" evidence="7">
    <location>
        <begin position="40"/>
        <end position="130"/>
    </location>
</feature>
<feature type="compositionally biased region" description="Polar residues" evidence="6">
    <location>
        <begin position="175"/>
        <end position="194"/>
    </location>
</feature>
<dbReference type="GO" id="GO:0005096">
    <property type="term" value="F:GTPase activator activity"/>
    <property type="evidence" value="ECO:0007669"/>
    <property type="project" value="UniProtKB-KW"/>
</dbReference>
<evidence type="ECO:0000256" key="6">
    <source>
        <dbReference type="SAM" id="MobiDB-lite"/>
    </source>
</evidence>
<evidence type="ECO:0000256" key="5">
    <source>
        <dbReference type="PROSITE-ProRule" id="PRU00288"/>
    </source>
</evidence>
<feature type="compositionally biased region" description="Pro residues" evidence="6">
    <location>
        <begin position="282"/>
        <end position="292"/>
    </location>
</feature>
<dbReference type="EMBL" id="HBEF01012671">
    <property type="protein sequence ID" value="CAD8335843.1"/>
    <property type="molecule type" value="Transcribed_RNA"/>
</dbReference>
<dbReference type="CDD" id="cd08831">
    <property type="entry name" value="ArfGap_ArfGap2_3_like"/>
    <property type="match status" value="1"/>
</dbReference>
<accession>A0A7R9ZNK0</accession>
<dbReference type="SMART" id="SM00105">
    <property type="entry name" value="ArfGap"/>
    <property type="match status" value="1"/>
</dbReference>
<dbReference type="Pfam" id="PF01412">
    <property type="entry name" value="ArfGap"/>
    <property type="match status" value="1"/>
</dbReference>
<keyword evidence="1" id="KW-0343">GTPase activation</keyword>
<keyword evidence="2" id="KW-0479">Metal-binding</keyword>
<evidence type="ECO:0000259" key="7">
    <source>
        <dbReference type="PROSITE" id="PS50115"/>
    </source>
</evidence>
<evidence type="ECO:0000256" key="3">
    <source>
        <dbReference type="ARBA" id="ARBA00022771"/>
    </source>
</evidence>
<protein>
    <recommendedName>
        <fullName evidence="7">Arf-GAP domain-containing protein</fullName>
    </recommendedName>
</protein>
<feature type="compositionally biased region" description="Low complexity" evidence="6">
    <location>
        <begin position="238"/>
        <end position="261"/>
    </location>
</feature>
<dbReference type="InterPro" id="IPR037278">
    <property type="entry name" value="ARFGAP/RecO"/>
</dbReference>
<dbReference type="GO" id="GO:0000139">
    <property type="term" value="C:Golgi membrane"/>
    <property type="evidence" value="ECO:0007669"/>
    <property type="project" value="GOC"/>
</dbReference>
<organism evidence="8">
    <name type="scientific">Craspedostauros australis</name>
    <dbReference type="NCBI Taxonomy" id="1486917"/>
    <lineage>
        <taxon>Eukaryota</taxon>
        <taxon>Sar</taxon>
        <taxon>Stramenopiles</taxon>
        <taxon>Ochrophyta</taxon>
        <taxon>Bacillariophyta</taxon>
        <taxon>Bacillariophyceae</taxon>
        <taxon>Bacillariophycidae</taxon>
        <taxon>Naviculales</taxon>
        <taxon>Naviculaceae</taxon>
        <taxon>Craspedostauros</taxon>
    </lineage>
</organism>
<feature type="compositionally biased region" description="Low complexity" evidence="6">
    <location>
        <begin position="293"/>
        <end position="305"/>
    </location>
</feature>
<evidence type="ECO:0000256" key="4">
    <source>
        <dbReference type="ARBA" id="ARBA00022833"/>
    </source>
</evidence>
<feature type="region of interest" description="Disordered" evidence="6">
    <location>
        <begin position="172"/>
        <end position="211"/>
    </location>
</feature>
<dbReference type="InterPro" id="IPR038508">
    <property type="entry name" value="ArfGAP_dom_sf"/>
</dbReference>
<dbReference type="PROSITE" id="PS50115">
    <property type="entry name" value="ARFGAP"/>
    <property type="match status" value="1"/>
</dbReference>
<dbReference type="InterPro" id="IPR001164">
    <property type="entry name" value="ArfGAP_dom"/>
</dbReference>
<gene>
    <name evidence="8" type="ORF">CAUS1442_LOCUS7971</name>
</gene>
<dbReference type="PANTHER" id="PTHR45686">
    <property type="entry name" value="ADP-RIBOSYLATION FACTOR GTPASE ACTIVATING PROTEIN 3, ISOFORM H-RELATED"/>
    <property type="match status" value="1"/>
</dbReference>
<sequence>MTTPHTGMKWMEWNGIMNPPPTHTYVVHMRILHANARQTNSGIFLCLDCSATHRSMGVHTTFVRSVDLDEWTQRQIDSMRLGGNANARQYFRKHGHSNMNQKIEKKYTSKAAIMYRSELTKMLDAEAAKRGEGVANGSADDVSATGSLMQNLELRQKAETDADARARLAAARSANVSSTIAKPTAKLASQNTSARGKLVVTPPNSGGVPAAAVPMLRKPASKTTSSMLFKKKSSGGLKLGVNKLSMNKPATTNGTASTNGNKDSTFDSFDSMAAEPPKKEPTPAPAPAPVSAPTPVVTAPVQKAPSQPLKSKMEQGVAKLQSMNNDFFSGF</sequence>
<feature type="region of interest" description="Disordered" evidence="6">
    <location>
        <begin position="238"/>
        <end position="315"/>
    </location>
</feature>